<dbReference type="Proteomes" id="UP000046392">
    <property type="component" value="Unplaced"/>
</dbReference>
<organism evidence="2 3">
    <name type="scientific">Strongyloides papillosus</name>
    <name type="common">Intestinal threadworm</name>
    <dbReference type="NCBI Taxonomy" id="174720"/>
    <lineage>
        <taxon>Eukaryota</taxon>
        <taxon>Metazoa</taxon>
        <taxon>Ecdysozoa</taxon>
        <taxon>Nematoda</taxon>
        <taxon>Chromadorea</taxon>
        <taxon>Rhabditida</taxon>
        <taxon>Tylenchina</taxon>
        <taxon>Panagrolaimomorpha</taxon>
        <taxon>Strongyloidoidea</taxon>
        <taxon>Strongyloididae</taxon>
        <taxon>Strongyloides</taxon>
    </lineage>
</organism>
<feature type="compositionally biased region" description="Basic and acidic residues" evidence="1">
    <location>
        <begin position="174"/>
        <end position="199"/>
    </location>
</feature>
<keyword evidence="2" id="KW-1185">Reference proteome</keyword>
<dbReference type="WBParaSite" id="SPAL_0000538400.1">
    <property type="protein sequence ID" value="SPAL_0000538400.1"/>
    <property type="gene ID" value="SPAL_0000538400"/>
</dbReference>
<feature type="compositionally biased region" description="Basic residues" evidence="1">
    <location>
        <begin position="200"/>
        <end position="209"/>
    </location>
</feature>
<proteinExistence type="predicted"/>
<evidence type="ECO:0000256" key="1">
    <source>
        <dbReference type="SAM" id="MobiDB-lite"/>
    </source>
</evidence>
<accession>A0A0N5BHE2</accession>
<dbReference type="AlphaFoldDB" id="A0A0N5BHE2"/>
<name>A0A0N5BHE2_STREA</name>
<protein>
    <submittedName>
        <fullName evidence="3">JmjC domain-containing protein</fullName>
    </submittedName>
</protein>
<feature type="compositionally biased region" description="Basic and acidic residues" evidence="1">
    <location>
        <begin position="71"/>
        <end position="102"/>
    </location>
</feature>
<feature type="region of interest" description="Disordered" evidence="1">
    <location>
        <begin position="42"/>
        <end position="211"/>
    </location>
</feature>
<feature type="compositionally biased region" description="Basic and acidic residues" evidence="1">
    <location>
        <begin position="442"/>
        <end position="451"/>
    </location>
</feature>
<feature type="compositionally biased region" description="Basic residues" evidence="1">
    <location>
        <begin position="56"/>
        <end position="70"/>
    </location>
</feature>
<feature type="region of interest" description="Disordered" evidence="1">
    <location>
        <begin position="428"/>
        <end position="451"/>
    </location>
</feature>
<evidence type="ECO:0000313" key="3">
    <source>
        <dbReference type="WBParaSite" id="SPAL_0000538400.1"/>
    </source>
</evidence>
<evidence type="ECO:0000313" key="2">
    <source>
        <dbReference type="Proteomes" id="UP000046392"/>
    </source>
</evidence>
<sequence length="487" mass="56269">MPGKGYLNSVISDSLKQISIKLGKYSKQKPWRYQAYVNKIKQDVSESSRSVSSKTVKFKKRTSPKKIRPKKLIDKKDLSNNEKKGTKKELPVKKKRMLHFESKNQSPISKSPKGEGDEKKKPQRKLGRKCLLTDKNDEDEVEQNIREESDKKKVKKQEKKKVNDSYRISITDIISHEEESSNPKDIERSEEKKRRERQYNKKRNKKSPKRIFCIDGKDPDEEFRQKLKNLDIPIPSTNAEGVEEKKLSVEELALNFAKKNPRSSISAKILGPYEIESIEEAHKKHPNVVIIPNKNLDGKVMNDLKRPFWHQVDPIPLLMGRQEDPTDDTLPINTDMLKSFEQGKLKIEDGINLRPKQPNPFGSLKEMINQNPMFNGYQIFANTMRNIIRFRPKHLRSSQGKVDSILMLEAPSQEQLNKTKVTAKLNPLTASDDNTAEEEIESSSKKLQKEAENSMFPVMATTKIVYKRSDPCKWKEVPLCKKNAKTF</sequence>
<reference evidence="3" key="1">
    <citation type="submission" date="2017-02" db="UniProtKB">
        <authorList>
            <consortium name="WormBaseParasite"/>
        </authorList>
    </citation>
    <scope>IDENTIFICATION</scope>
</reference>